<protein>
    <submittedName>
        <fullName evidence="3">DUF5906 domain-containing protein</fullName>
    </submittedName>
</protein>
<evidence type="ECO:0000259" key="2">
    <source>
        <dbReference type="Pfam" id="PF19263"/>
    </source>
</evidence>
<dbReference type="Pfam" id="PF19263">
    <property type="entry name" value="DUF5906"/>
    <property type="match status" value="1"/>
</dbReference>
<reference evidence="3 4" key="1">
    <citation type="journal article" date="2023" name="ISME J.">
        <title>Cultivation and genomic characterization of novel and ubiquitous marine nitrite-oxidizing bacteria from the Nitrospirales.</title>
        <authorList>
            <person name="Mueller A.J."/>
            <person name="Daebeler A."/>
            <person name="Herbold C.W."/>
            <person name="Kirkegaard R.H."/>
            <person name="Daims H."/>
        </authorList>
    </citation>
    <scope>NUCLEOTIDE SEQUENCE [LARGE SCALE GENOMIC DNA]</scope>
    <source>
        <strain evidence="3 4">EB</strain>
    </source>
</reference>
<evidence type="ECO:0000313" key="3">
    <source>
        <dbReference type="EMBL" id="MDT7044307.1"/>
    </source>
</evidence>
<feature type="domain" description="NrS-1 polymerase-like helicase" evidence="2">
    <location>
        <begin position="463"/>
        <end position="570"/>
    </location>
</feature>
<dbReference type="Gene3D" id="3.40.50.300">
    <property type="entry name" value="P-loop containing nucleotide triphosphate hydrolases"/>
    <property type="match status" value="1"/>
</dbReference>
<name>A0ABU3KE25_9BACT</name>
<dbReference type="InterPro" id="IPR039459">
    <property type="entry name" value="RepB-like_DNA_primase_dom"/>
</dbReference>
<dbReference type="Proteomes" id="UP001250932">
    <property type="component" value="Unassembled WGS sequence"/>
</dbReference>
<evidence type="ECO:0000259" key="1">
    <source>
        <dbReference type="Pfam" id="PF16793"/>
    </source>
</evidence>
<gene>
    <name evidence="3" type="ORF">PPG34_18295</name>
</gene>
<sequence>MNPQHHLPSDLPAFDFDTLQRFLDVVKGDSPYCWQIIPDKNGKGRATLFHGTLEEVKDKLIQAQRNGCGIFITVNRTDGKGRRKTNVLKATAVFVDADGIPLPEQWPIPPHVIVQRSSDRWHAYWLIQPTDDLAAWTMTQKRLANFLKTDPSISDPPRVMRVPGFFHLKGEPLLVKLIQCPTADDVRNGKVQRFTLEELETAYPGEVKLSTKASKEPSTVDTDQTPLVEWDLKVNIEHAIAYLRHEAPMAIEHQHGDDQTVQVAAHLKDIGISQDKSFELMKEHWNPHCRPPWSDEELKEKVANAFTYMHNNQPGCESPLVNKKAGRARRVREALDAWVWAVDAKCFVRRHDCQMWDRDQFDSVYGHLADKYLLSNQIFKQESSIRRFERLTYLPGQPEFPDDGSYNIWRPSGVEPKEGEVDWFLTHMEYLIPDDHERNLVLDYLAFLVKHPGQKIHFALVVQGLPGTGKSFIGQLMERIIGEQNTSRPSNEELHSEWTTWQRQAQLVVVEELMTIGRQELINKLKSVITDETIRIHEKYRNTYSLNNCLNFLMLTNYKDALKVEMHDRRFFVVFSPAQPREESYYAALFSNLKKDGPAHVAHRLSQRDLSDFKPKGVAPQTAAKREMRRANLDEVHQVLLDLLDNGQPPFGCDLVSMADLEQALPERLRRVRNLNGKLTGFLRDQLGATKRSQVPVDNGRRKCNVWIWRNQNDWASKTSTVIGRQYDAQVKGQDIGLDEWDPILG</sequence>
<dbReference type="InterPro" id="IPR027417">
    <property type="entry name" value="P-loop_NTPase"/>
</dbReference>
<comment type="caution">
    <text evidence="3">The sequence shown here is derived from an EMBL/GenBank/DDBJ whole genome shotgun (WGS) entry which is preliminary data.</text>
</comment>
<accession>A0ABU3KE25</accession>
<proteinExistence type="predicted"/>
<keyword evidence="4" id="KW-1185">Reference proteome</keyword>
<dbReference type="Gene3D" id="3.30.70.1790">
    <property type="entry name" value="RepB DNA-primase, N-terminal domain"/>
    <property type="match status" value="1"/>
</dbReference>
<dbReference type="Pfam" id="PF16793">
    <property type="entry name" value="RepB_primase"/>
    <property type="match status" value="1"/>
</dbReference>
<dbReference type="RefSeq" id="WP_313834891.1">
    <property type="nucleotide sequence ID" value="NZ_JAQOUE010000002.1"/>
</dbReference>
<feature type="domain" description="RepB-like DNA primase" evidence="1">
    <location>
        <begin position="110"/>
        <end position="178"/>
    </location>
</feature>
<organism evidence="3 4">
    <name type="scientific">Candidatus Nitronereus thalassa</name>
    <dbReference type="NCBI Taxonomy" id="3020898"/>
    <lineage>
        <taxon>Bacteria</taxon>
        <taxon>Pseudomonadati</taxon>
        <taxon>Nitrospirota</taxon>
        <taxon>Nitrospiria</taxon>
        <taxon>Nitrospirales</taxon>
        <taxon>Nitrospiraceae</taxon>
        <taxon>Candidatus Nitronereus</taxon>
    </lineage>
</organism>
<evidence type="ECO:0000313" key="4">
    <source>
        <dbReference type="Proteomes" id="UP001250932"/>
    </source>
</evidence>
<dbReference type="EMBL" id="JAQOUE010000002">
    <property type="protein sequence ID" value="MDT7044307.1"/>
    <property type="molecule type" value="Genomic_DNA"/>
</dbReference>
<dbReference type="InterPro" id="IPR045455">
    <property type="entry name" value="NrS-1_pol-like_helicase"/>
</dbReference>
<dbReference type="SUPFAM" id="SSF52540">
    <property type="entry name" value="P-loop containing nucleoside triphosphate hydrolases"/>
    <property type="match status" value="1"/>
</dbReference>